<sequence length="132" mass="15048">MAANNRRTIKELNAPYPDQPPLCITFPDDNDDFELKSGLSICFLLFTFSQGRTTQAFERVPCVVLRMKPNGETDVQLNLRAFPFSLKDKTKDWLYYLPSGFTKTWANMKTTISIEILSSVKSHPPSEGNLRN</sequence>
<evidence type="ECO:0000313" key="1">
    <source>
        <dbReference type="EMBL" id="KAL0303532.1"/>
    </source>
</evidence>
<comment type="caution">
    <text evidence="1">The sequence shown here is derived from an EMBL/GenBank/DDBJ whole genome shotgun (WGS) entry which is preliminary data.</text>
</comment>
<organism evidence="1">
    <name type="scientific">Sesamum radiatum</name>
    <name type="common">Black benniseed</name>
    <dbReference type="NCBI Taxonomy" id="300843"/>
    <lineage>
        <taxon>Eukaryota</taxon>
        <taxon>Viridiplantae</taxon>
        <taxon>Streptophyta</taxon>
        <taxon>Embryophyta</taxon>
        <taxon>Tracheophyta</taxon>
        <taxon>Spermatophyta</taxon>
        <taxon>Magnoliopsida</taxon>
        <taxon>eudicotyledons</taxon>
        <taxon>Gunneridae</taxon>
        <taxon>Pentapetalae</taxon>
        <taxon>asterids</taxon>
        <taxon>lamiids</taxon>
        <taxon>Lamiales</taxon>
        <taxon>Pedaliaceae</taxon>
        <taxon>Sesamum</taxon>
    </lineage>
</organism>
<dbReference type="EMBL" id="JACGWJ010000029">
    <property type="protein sequence ID" value="KAL0303532.1"/>
    <property type="molecule type" value="Genomic_DNA"/>
</dbReference>
<accession>A0AAW2KBF4</accession>
<reference evidence="1" key="1">
    <citation type="submission" date="2020-06" db="EMBL/GenBank/DDBJ databases">
        <authorList>
            <person name="Li T."/>
            <person name="Hu X."/>
            <person name="Zhang T."/>
            <person name="Song X."/>
            <person name="Zhang H."/>
            <person name="Dai N."/>
            <person name="Sheng W."/>
            <person name="Hou X."/>
            <person name="Wei L."/>
        </authorList>
    </citation>
    <scope>NUCLEOTIDE SEQUENCE</scope>
    <source>
        <strain evidence="1">G02</strain>
        <tissue evidence="1">Leaf</tissue>
    </source>
</reference>
<reference evidence="1" key="2">
    <citation type="journal article" date="2024" name="Plant">
        <title>Genomic evolution and insights into agronomic trait innovations of Sesamum species.</title>
        <authorList>
            <person name="Miao H."/>
            <person name="Wang L."/>
            <person name="Qu L."/>
            <person name="Liu H."/>
            <person name="Sun Y."/>
            <person name="Le M."/>
            <person name="Wang Q."/>
            <person name="Wei S."/>
            <person name="Zheng Y."/>
            <person name="Lin W."/>
            <person name="Duan Y."/>
            <person name="Cao H."/>
            <person name="Xiong S."/>
            <person name="Wang X."/>
            <person name="Wei L."/>
            <person name="Li C."/>
            <person name="Ma Q."/>
            <person name="Ju M."/>
            <person name="Zhao R."/>
            <person name="Li G."/>
            <person name="Mu C."/>
            <person name="Tian Q."/>
            <person name="Mei H."/>
            <person name="Zhang T."/>
            <person name="Gao T."/>
            <person name="Zhang H."/>
        </authorList>
    </citation>
    <scope>NUCLEOTIDE SEQUENCE</scope>
    <source>
        <strain evidence="1">G02</strain>
    </source>
</reference>
<name>A0AAW2KBF4_SESRA</name>
<gene>
    <name evidence="1" type="ORF">Sradi_6221300</name>
</gene>
<protein>
    <submittedName>
        <fullName evidence="1">Uncharacterized protein</fullName>
    </submittedName>
</protein>
<proteinExistence type="predicted"/>
<dbReference type="AlphaFoldDB" id="A0AAW2KBF4"/>